<comment type="similarity">
    <text evidence="2">Belongs to the binding-protein-dependent transport system permease family. HisMQ subfamily.</text>
</comment>
<reference evidence="12" key="1">
    <citation type="journal article" date="2019" name="Int. J. Syst. Evol. Microbiol.">
        <title>The Global Catalogue of Microorganisms (GCM) 10K type strain sequencing project: providing services to taxonomists for standard genome sequencing and annotation.</title>
        <authorList>
            <consortium name="The Broad Institute Genomics Platform"/>
            <consortium name="The Broad Institute Genome Sequencing Center for Infectious Disease"/>
            <person name="Wu L."/>
            <person name="Ma J."/>
        </authorList>
    </citation>
    <scope>NUCLEOTIDE SEQUENCE [LARGE SCALE GENOMIC DNA]</scope>
    <source>
        <strain evidence="12">KCTC 52165</strain>
    </source>
</reference>
<dbReference type="Proteomes" id="UP001595583">
    <property type="component" value="Unassembled WGS sequence"/>
</dbReference>
<keyword evidence="7 9" id="KW-1133">Transmembrane helix</keyword>
<evidence type="ECO:0000256" key="9">
    <source>
        <dbReference type="RuleBase" id="RU363032"/>
    </source>
</evidence>
<comment type="caution">
    <text evidence="11">The sequence shown here is derived from an EMBL/GenBank/DDBJ whole genome shotgun (WGS) entry which is preliminary data.</text>
</comment>
<dbReference type="EMBL" id="JBHRTK010000001">
    <property type="protein sequence ID" value="MFC3204728.1"/>
    <property type="molecule type" value="Genomic_DNA"/>
</dbReference>
<accession>A0ABV7K853</accession>
<evidence type="ECO:0000256" key="3">
    <source>
        <dbReference type="ARBA" id="ARBA00022448"/>
    </source>
</evidence>
<keyword evidence="5" id="KW-0997">Cell inner membrane</keyword>
<dbReference type="InterPro" id="IPR043429">
    <property type="entry name" value="ArtM/GltK/GlnP/TcyL/YhdX-like"/>
</dbReference>
<evidence type="ECO:0000256" key="4">
    <source>
        <dbReference type="ARBA" id="ARBA00022475"/>
    </source>
</evidence>
<dbReference type="Gene3D" id="1.10.3720.10">
    <property type="entry name" value="MetI-like"/>
    <property type="match status" value="1"/>
</dbReference>
<dbReference type="PANTHER" id="PTHR30614">
    <property type="entry name" value="MEMBRANE COMPONENT OF AMINO ACID ABC TRANSPORTER"/>
    <property type="match status" value="1"/>
</dbReference>
<feature type="transmembrane region" description="Helical" evidence="9">
    <location>
        <begin position="53"/>
        <end position="74"/>
    </location>
</feature>
<dbReference type="PANTHER" id="PTHR30614:SF10">
    <property type="entry name" value="ARGININE ABC TRANSPORTER PERMEASE PROTEIN ARTM"/>
    <property type="match status" value="1"/>
</dbReference>
<comment type="subcellular location">
    <subcellularLocation>
        <location evidence="1">Cell inner membrane</location>
        <topology evidence="1">Multi-pass membrane protein</topology>
    </subcellularLocation>
    <subcellularLocation>
        <location evidence="9">Cell membrane</location>
        <topology evidence="9">Multi-pass membrane protein</topology>
    </subcellularLocation>
</comment>
<dbReference type="CDD" id="cd06261">
    <property type="entry name" value="TM_PBP2"/>
    <property type="match status" value="1"/>
</dbReference>
<feature type="transmembrane region" description="Helical" evidence="9">
    <location>
        <begin position="20"/>
        <end position="41"/>
    </location>
</feature>
<dbReference type="RefSeq" id="WP_378218041.1">
    <property type="nucleotide sequence ID" value="NZ_JBHRTK010000001.1"/>
</dbReference>
<keyword evidence="4" id="KW-1003">Cell membrane</keyword>
<keyword evidence="8 9" id="KW-0472">Membrane</keyword>
<gene>
    <name evidence="11" type="ORF">ACFOHJ_00705</name>
</gene>
<evidence type="ECO:0000313" key="12">
    <source>
        <dbReference type="Proteomes" id="UP001595583"/>
    </source>
</evidence>
<dbReference type="NCBIfam" id="TIGR01726">
    <property type="entry name" value="HEQRo_perm_3TM"/>
    <property type="match status" value="1"/>
</dbReference>
<name>A0ABV7K853_9HYPH</name>
<dbReference type="InterPro" id="IPR035906">
    <property type="entry name" value="MetI-like_sf"/>
</dbReference>
<proteinExistence type="inferred from homology"/>
<dbReference type="SUPFAM" id="SSF161098">
    <property type="entry name" value="MetI-like"/>
    <property type="match status" value="1"/>
</dbReference>
<evidence type="ECO:0000259" key="10">
    <source>
        <dbReference type="PROSITE" id="PS50928"/>
    </source>
</evidence>
<dbReference type="Pfam" id="PF00528">
    <property type="entry name" value="BPD_transp_1"/>
    <property type="match status" value="1"/>
</dbReference>
<keyword evidence="12" id="KW-1185">Reference proteome</keyword>
<evidence type="ECO:0000313" key="11">
    <source>
        <dbReference type="EMBL" id="MFC3204728.1"/>
    </source>
</evidence>
<feature type="domain" description="ABC transmembrane type-1" evidence="10">
    <location>
        <begin position="17"/>
        <end position="215"/>
    </location>
</feature>
<evidence type="ECO:0000256" key="5">
    <source>
        <dbReference type="ARBA" id="ARBA00022519"/>
    </source>
</evidence>
<sequence length="237" mass="25960">MDFAFLAEAFRTLVPGLPLTFQLASLSLALGAVLSVLFGVLATIGGTVVSRVVAFYVFCIRGTPLLVQIFIVYYGMGQFRPFLQDWGVWFIFREPFWCAIIALTVNTAAYGSEIVRGGLKSVPAGQIEAAKACGMSGFLLYRRIILPIAFRQALPGYSNEIVLMIKATSLASIITMMEVTGLAAKLISETFRAFEVFIVAGGIYLVINFLIAQVIGRIEYWLSPHLRDMPTAEPNNA</sequence>
<dbReference type="InterPro" id="IPR000515">
    <property type="entry name" value="MetI-like"/>
</dbReference>
<feature type="transmembrane region" description="Helical" evidence="9">
    <location>
        <begin position="196"/>
        <end position="216"/>
    </location>
</feature>
<protein>
    <submittedName>
        <fullName evidence="11">ABC transporter permease</fullName>
    </submittedName>
</protein>
<evidence type="ECO:0000256" key="7">
    <source>
        <dbReference type="ARBA" id="ARBA00022989"/>
    </source>
</evidence>
<evidence type="ECO:0000256" key="8">
    <source>
        <dbReference type="ARBA" id="ARBA00023136"/>
    </source>
</evidence>
<feature type="transmembrane region" description="Helical" evidence="9">
    <location>
        <begin position="86"/>
        <end position="111"/>
    </location>
</feature>
<keyword evidence="3 9" id="KW-0813">Transport</keyword>
<keyword evidence="6 9" id="KW-0812">Transmembrane</keyword>
<organism evidence="11 12">
    <name type="scientific">Aquamicrobium soli</name>
    <dbReference type="NCBI Taxonomy" id="1811518"/>
    <lineage>
        <taxon>Bacteria</taxon>
        <taxon>Pseudomonadati</taxon>
        <taxon>Pseudomonadota</taxon>
        <taxon>Alphaproteobacteria</taxon>
        <taxon>Hyphomicrobiales</taxon>
        <taxon>Phyllobacteriaceae</taxon>
        <taxon>Aquamicrobium</taxon>
    </lineage>
</organism>
<dbReference type="PROSITE" id="PS50928">
    <property type="entry name" value="ABC_TM1"/>
    <property type="match status" value="1"/>
</dbReference>
<evidence type="ECO:0000256" key="1">
    <source>
        <dbReference type="ARBA" id="ARBA00004429"/>
    </source>
</evidence>
<dbReference type="InterPro" id="IPR010065">
    <property type="entry name" value="AA_ABC_transptr_permease_3TM"/>
</dbReference>
<evidence type="ECO:0000256" key="2">
    <source>
        <dbReference type="ARBA" id="ARBA00010072"/>
    </source>
</evidence>
<evidence type="ECO:0000256" key="6">
    <source>
        <dbReference type="ARBA" id="ARBA00022692"/>
    </source>
</evidence>